<feature type="region of interest" description="Disordered" evidence="1">
    <location>
        <begin position="189"/>
        <end position="227"/>
    </location>
</feature>
<feature type="domain" description="vWA-MoxR associated protein middle region 0" evidence="3">
    <location>
        <begin position="333"/>
        <end position="425"/>
    </location>
</feature>
<evidence type="ECO:0000259" key="3">
    <source>
        <dbReference type="Pfam" id="PF19916"/>
    </source>
</evidence>
<evidence type="ECO:0000313" key="6">
    <source>
        <dbReference type="Proteomes" id="UP000598146"/>
    </source>
</evidence>
<dbReference type="PANTHER" id="PTHR46082">
    <property type="entry name" value="ATP/GTP-BINDING PROTEIN-RELATED"/>
    <property type="match status" value="1"/>
</dbReference>
<dbReference type="Proteomes" id="UP000598146">
    <property type="component" value="Unassembled WGS sequence"/>
</dbReference>
<sequence>MTTSSPPHETLPADRDVRPHEVTVGILTALPTELHAMAALIDEVRRHREPGDPNLYRVGTLPSSDPRRPHRVALLALPRDGTQRAATHCANMLRTFPNLQTVIMTGIAGGIPRRNQPGRHVRLGDIVVAFDGIVNYRSVRQEDGTTRLRGRQGAGLISNWLLQAAGELRVEEEDGDRRWERWLDPDRTEQARAFPRPPADSDVLYVRRTPTEHPPRPRSGPPDDRPRVHYGVIGSGDVLMVDEDFRDELAQEYPDMRAIEMEGSGIATSTAAIDKTWFMVRGVVDYCELTGKNDVWHAYAAYAAASYVRTLLETAPPVGNAAPVISPRPLVGADEQKRLDSLLGRVPPELEVGPVWQAAVPHMPEAPAEVLNTPAQGFHSLARLNADPSSGLHPAMLFLARLSQTLRDSDPGLAAELWDWVIGRTDATASSEALRSRLSPGSGPPAHRPRTGPLLLIEMDVDGIDRNLCRITPYLQGMAGHWGPRPEKDTQVPLRDAEAVAAAVSEMVADAERVWAEAGSSGSAGIEFVLPAGLLNLPVQWYPASPRLGQVQPLCIRYPVAVRSLERMREPGGTRFEWVNRWERLDRQPFTGEVLWGVRYQDKPTTPEAWSAGLSGDDRYVVVVLSESPDTELGRQELFAALAAGVPVILWDQRLRQPPDGVTDGLRRLIAEPPLLPTQTRAIRVEAQRLAAEKPDHYGRTVALLWDDPNRVVPAGRAGS</sequence>
<proteinExistence type="predicted"/>
<dbReference type="InterPro" id="IPR035994">
    <property type="entry name" value="Nucleoside_phosphorylase_sf"/>
</dbReference>
<dbReference type="Gene3D" id="3.40.50.1580">
    <property type="entry name" value="Nucleoside phosphorylase domain"/>
    <property type="match status" value="1"/>
</dbReference>
<reference evidence="5" key="1">
    <citation type="submission" date="2020-11" db="EMBL/GenBank/DDBJ databases">
        <title>Isolation and identification of active actinomycetes.</title>
        <authorList>
            <person name="Sun X."/>
        </authorList>
    </citation>
    <scope>NUCLEOTIDE SEQUENCE</scope>
    <source>
        <strain evidence="5">NEAU-A11</strain>
    </source>
</reference>
<dbReference type="InterPro" id="IPR045450">
    <property type="entry name" value="VMAP_C"/>
</dbReference>
<dbReference type="GO" id="GO:0009116">
    <property type="term" value="P:nucleoside metabolic process"/>
    <property type="evidence" value="ECO:0007669"/>
    <property type="project" value="InterPro"/>
</dbReference>
<evidence type="ECO:0000259" key="2">
    <source>
        <dbReference type="Pfam" id="PF01048"/>
    </source>
</evidence>
<feature type="domain" description="Nucleoside phosphorylase" evidence="2">
    <location>
        <begin position="23"/>
        <end position="291"/>
    </location>
</feature>
<dbReference type="RefSeq" id="WP_196420255.1">
    <property type="nucleotide sequence ID" value="NZ_JADQTO010000039.1"/>
</dbReference>
<gene>
    <name evidence="5" type="ORF">I4J89_44380</name>
</gene>
<dbReference type="InterPro" id="IPR000845">
    <property type="entry name" value="Nucleoside_phosphorylase_d"/>
</dbReference>
<protein>
    <recommendedName>
        <fullName evidence="7">Nucleoside phosphorylase domain-containing protein</fullName>
    </recommendedName>
</protein>
<evidence type="ECO:0000313" key="5">
    <source>
        <dbReference type="EMBL" id="MBG0568482.1"/>
    </source>
</evidence>
<dbReference type="Pfam" id="PF19916">
    <property type="entry name" value="VMAP-M0"/>
    <property type="match status" value="1"/>
</dbReference>
<evidence type="ECO:0000256" key="1">
    <source>
        <dbReference type="SAM" id="MobiDB-lite"/>
    </source>
</evidence>
<keyword evidence="6" id="KW-1185">Reference proteome</keyword>
<dbReference type="InterPro" id="IPR045555">
    <property type="entry name" value="VMAP-M0"/>
</dbReference>
<accession>A0A931G354</accession>
<dbReference type="SUPFAM" id="SSF53167">
    <property type="entry name" value="Purine and uridine phosphorylases"/>
    <property type="match status" value="1"/>
</dbReference>
<dbReference type="PANTHER" id="PTHR46082:SF6">
    <property type="entry name" value="AAA+ ATPASE DOMAIN-CONTAINING PROTEIN-RELATED"/>
    <property type="match status" value="1"/>
</dbReference>
<name>A0A931G354_9ACTN</name>
<comment type="caution">
    <text evidence="5">The sequence shown here is derived from an EMBL/GenBank/DDBJ whole genome shotgun (WGS) entry which is preliminary data.</text>
</comment>
<organism evidence="5 6">
    <name type="scientific">Actinoplanes aureus</name>
    <dbReference type="NCBI Taxonomy" id="2792083"/>
    <lineage>
        <taxon>Bacteria</taxon>
        <taxon>Bacillati</taxon>
        <taxon>Actinomycetota</taxon>
        <taxon>Actinomycetes</taxon>
        <taxon>Micromonosporales</taxon>
        <taxon>Micromonosporaceae</taxon>
        <taxon>Actinoplanes</taxon>
    </lineage>
</organism>
<evidence type="ECO:0008006" key="7">
    <source>
        <dbReference type="Google" id="ProtNLM"/>
    </source>
</evidence>
<dbReference type="AlphaFoldDB" id="A0A931G354"/>
<dbReference type="Pfam" id="PF01048">
    <property type="entry name" value="PNP_UDP_1"/>
    <property type="match status" value="1"/>
</dbReference>
<dbReference type="EMBL" id="JADQTO010000039">
    <property type="protein sequence ID" value="MBG0568482.1"/>
    <property type="molecule type" value="Genomic_DNA"/>
</dbReference>
<feature type="region of interest" description="Disordered" evidence="1">
    <location>
        <begin position="431"/>
        <end position="451"/>
    </location>
</feature>
<evidence type="ECO:0000259" key="4">
    <source>
        <dbReference type="Pfam" id="PF20028"/>
    </source>
</evidence>
<feature type="domain" description="vWA-MoxR associated protein C-terminal" evidence="4">
    <location>
        <begin position="469"/>
        <end position="709"/>
    </location>
</feature>
<dbReference type="InterPro" id="IPR053137">
    <property type="entry name" value="NLR-like"/>
</dbReference>
<feature type="compositionally biased region" description="Basic and acidic residues" evidence="1">
    <location>
        <begin position="209"/>
        <end position="227"/>
    </location>
</feature>
<dbReference type="GO" id="GO:0003824">
    <property type="term" value="F:catalytic activity"/>
    <property type="evidence" value="ECO:0007669"/>
    <property type="project" value="InterPro"/>
</dbReference>
<dbReference type="Pfam" id="PF20028">
    <property type="entry name" value="VMAP-C"/>
    <property type="match status" value="1"/>
</dbReference>